<evidence type="ECO:0008006" key="3">
    <source>
        <dbReference type="Google" id="ProtNLM"/>
    </source>
</evidence>
<evidence type="ECO:0000313" key="1">
    <source>
        <dbReference type="EMBL" id="PCH43741.1"/>
    </source>
</evidence>
<evidence type="ECO:0000313" key="2">
    <source>
        <dbReference type="Proteomes" id="UP000218811"/>
    </source>
</evidence>
<reference evidence="1 2" key="1">
    <citation type="journal article" date="2012" name="Science">
        <title>The Paleozoic origin of enzymatic lignin decomposition reconstructed from 31 fungal genomes.</title>
        <authorList>
            <person name="Floudas D."/>
            <person name="Binder M."/>
            <person name="Riley R."/>
            <person name="Barry K."/>
            <person name="Blanchette R.A."/>
            <person name="Henrissat B."/>
            <person name="Martinez A.T."/>
            <person name="Otillar R."/>
            <person name="Spatafora J.W."/>
            <person name="Yadav J.S."/>
            <person name="Aerts A."/>
            <person name="Benoit I."/>
            <person name="Boyd A."/>
            <person name="Carlson A."/>
            <person name="Copeland A."/>
            <person name="Coutinho P.M."/>
            <person name="de Vries R.P."/>
            <person name="Ferreira P."/>
            <person name="Findley K."/>
            <person name="Foster B."/>
            <person name="Gaskell J."/>
            <person name="Glotzer D."/>
            <person name="Gorecki P."/>
            <person name="Heitman J."/>
            <person name="Hesse C."/>
            <person name="Hori C."/>
            <person name="Igarashi K."/>
            <person name="Jurgens J.A."/>
            <person name="Kallen N."/>
            <person name="Kersten P."/>
            <person name="Kohler A."/>
            <person name="Kuees U."/>
            <person name="Kumar T.K.A."/>
            <person name="Kuo A."/>
            <person name="LaButti K."/>
            <person name="Larrondo L.F."/>
            <person name="Lindquist E."/>
            <person name="Ling A."/>
            <person name="Lombard V."/>
            <person name="Lucas S."/>
            <person name="Lundell T."/>
            <person name="Martin R."/>
            <person name="McLaughlin D.J."/>
            <person name="Morgenstern I."/>
            <person name="Morin E."/>
            <person name="Murat C."/>
            <person name="Nagy L.G."/>
            <person name="Nolan M."/>
            <person name="Ohm R.A."/>
            <person name="Patyshakuliyeva A."/>
            <person name="Rokas A."/>
            <person name="Ruiz-Duenas F.J."/>
            <person name="Sabat G."/>
            <person name="Salamov A."/>
            <person name="Samejima M."/>
            <person name="Schmutz J."/>
            <person name="Slot J.C."/>
            <person name="St John F."/>
            <person name="Stenlid J."/>
            <person name="Sun H."/>
            <person name="Sun S."/>
            <person name="Syed K."/>
            <person name="Tsang A."/>
            <person name="Wiebenga A."/>
            <person name="Young D."/>
            <person name="Pisabarro A."/>
            <person name="Eastwood D.C."/>
            <person name="Martin F."/>
            <person name="Cullen D."/>
            <person name="Grigoriev I.V."/>
            <person name="Hibbett D.S."/>
        </authorList>
    </citation>
    <scope>NUCLEOTIDE SEQUENCE [LARGE SCALE GENOMIC DNA]</scope>
    <source>
        <strain evidence="1 2">MD-104</strain>
    </source>
</reference>
<gene>
    <name evidence="1" type="ORF">WOLCODRAFT_164684</name>
</gene>
<dbReference type="Proteomes" id="UP000218811">
    <property type="component" value="Unassembled WGS sequence"/>
</dbReference>
<sequence length="395" mass="44952">MLLRFPHVAKLMAEEARSQSYFKTTATGEYVPTGIIPKLPNEIFYEITLFTDYEDLTNLVLANRTFRSASEALIYRCLSLNDKRRKMIKCLQTLAAYPRLALHVRRLCIGKNIEDGHYFRSFFVLFQRALRNLVNLEEFNLYLHGSYAPYLFGAPFCIRKLTTACDWGPDFVRWLEEHPELQTLLFCAPRGRVADLPKGALPNLKRISGPPVIVTSCVPGRPIIEVEVCLMHPSLVHPDMLSRIARLVGFSTGPVRDLTIVAALERLGDADILSSFRVIPEELPKLEVFGIHTMSGKFTQGICAGMGDILAHFHKLERLSFISNKEDAIHDKSKGRELATSWHSRCNTLEIVCMPGQFYIRDRERGWMTLADLEQALIERQVALWNNKDSIALNT</sequence>
<dbReference type="OrthoDB" id="2746474at2759"/>
<dbReference type="EMBL" id="KB468146">
    <property type="protein sequence ID" value="PCH43741.1"/>
    <property type="molecule type" value="Genomic_DNA"/>
</dbReference>
<organism evidence="1 2">
    <name type="scientific">Wolfiporia cocos (strain MD-104)</name>
    <name type="common">Brown rot fungus</name>
    <dbReference type="NCBI Taxonomy" id="742152"/>
    <lineage>
        <taxon>Eukaryota</taxon>
        <taxon>Fungi</taxon>
        <taxon>Dikarya</taxon>
        <taxon>Basidiomycota</taxon>
        <taxon>Agaricomycotina</taxon>
        <taxon>Agaricomycetes</taxon>
        <taxon>Polyporales</taxon>
        <taxon>Phaeolaceae</taxon>
        <taxon>Wolfiporia</taxon>
    </lineage>
</organism>
<dbReference type="OMA" id="LPRTIIC"/>
<dbReference type="AlphaFoldDB" id="A0A2H3JPD1"/>
<accession>A0A2H3JPD1</accession>
<proteinExistence type="predicted"/>
<keyword evidence="2" id="KW-1185">Reference proteome</keyword>
<protein>
    <recommendedName>
        <fullName evidence="3">F-box domain-containing protein</fullName>
    </recommendedName>
</protein>
<name>A0A2H3JPD1_WOLCO</name>